<proteinExistence type="inferred from homology"/>
<dbReference type="PANTHER" id="PTHR12176">
    <property type="entry name" value="SAM-DEPENDENT METHYLTRANSFERASE SUPERFAMILY PROTEIN"/>
    <property type="match status" value="1"/>
</dbReference>
<keyword evidence="3" id="KW-0808">Transferase</keyword>
<evidence type="ECO:0000259" key="4">
    <source>
        <dbReference type="Pfam" id="PF08241"/>
    </source>
</evidence>
<reference evidence="5" key="1">
    <citation type="submission" date="2015-07" db="EMBL/GenBank/DDBJ databases">
        <title>Adaptation to a free-living lifestyle via gene acquisitions in the diplomonad Trepomonas sp. PC1.</title>
        <authorList>
            <person name="Xu F."/>
            <person name="Jerlstrom-Hultqvist J."/>
            <person name="Kolisko M."/>
            <person name="Simpson A.G.B."/>
            <person name="Roger A.J."/>
            <person name="Svard S.G."/>
            <person name="Andersson J.O."/>
        </authorList>
    </citation>
    <scope>NUCLEOTIDE SEQUENCE</scope>
    <source>
        <strain evidence="5">PC1</strain>
    </source>
</reference>
<organism evidence="5">
    <name type="scientific">Trepomonas sp. PC1</name>
    <dbReference type="NCBI Taxonomy" id="1076344"/>
    <lineage>
        <taxon>Eukaryota</taxon>
        <taxon>Metamonada</taxon>
        <taxon>Diplomonadida</taxon>
        <taxon>Hexamitidae</taxon>
        <taxon>Hexamitinae</taxon>
        <taxon>Trepomonas</taxon>
    </lineage>
</organism>
<dbReference type="FunFam" id="3.40.50.150:FF:000217">
    <property type="entry name" value="Methyltransferase protein 13"/>
    <property type="match status" value="1"/>
</dbReference>
<dbReference type="GO" id="GO:0008757">
    <property type="term" value="F:S-adenosylmethionine-dependent methyltransferase activity"/>
    <property type="evidence" value="ECO:0007669"/>
    <property type="project" value="InterPro"/>
</dbReference>
<evidence type="ECO:0000256" key="3">
    <source>
        <dbReference type="ARBA" id="ARBA00022679"/>
    </source>
</evidence>
<dbReference type="AlphaFoldDB" id="A0A146KJ34"/>
<dbReference type="EMBL" id="GDID01000752">
    <property type="protein sequence ID" value="JAP95854.1"/>
    <property type="molecule type" value="Transcribed_RNA"/>
</dbReference>
<feature type="domain" description="Methyltransferase type 11" evidence="4">
    <location>
        <begin position="45"/>
        <end position="149"/>
    </location>
</feature>
<accession>A0A146KJ34</accession>
<keyword evidence="2" id="KW-0489">Methyltransferase</keyword>
<evidence type="ECO:0000256" key="1">
    <source>
        <dbReference type="ARBA" id="ARBA00008361"/>
    </source>
</evidence>
<sequence>MSSYHLVEFWEERYKSDSEPFEWYQRYTDFKPKLKEYFPNQGKVLMVGSGSSEVPFDLYDDAEMQIKEITCVDCSAIITKKMQQQIGDRKSLEFVTMDCTEMTFQEAQFDMVFDKGTLDSILCGEGAADRAQQMLEGVLKCLKNQGNYVCISYGKPDMRLQYLQNEKLLWDVEVKELPRPKLMEGQAEGDCHYCYICKKRGEIDEKKKRK</sequence>
<dbReference type="SUPFAM" id="SSF53335">
    <property type="entry name" value="S-adenosyl-L-methionine-dependent methyltransferases"/>
    <property type="match status" value="1"/>
</dbReference>
<evidence type="ECO:0000256" key="2">
    <source>
        <dbReference type="ARBA" id="ARBA00022603"/>
    </source>
</evidence>
<dbReference type="InterPro" id="IPR013216">
    <property type="entry name" value="Methyltransf_11"/>
</dbReference>
<dbReference type="InterPro" id="IPR029063">
    <property type="entry name" value="SAM-dependent_MTases_sf"/>
</dbReference>
<dbReference type="InterPro" id="IPR051419">
    <property type="entry name" value="Lys/N-term_MeTrsfase_sf"/>
</dbReference>
<protein>
    <submittedName>
        <fullName evidence="5">Endothelin-converting enzyme 2</fullName>
    </submittedName>
</protein>
<dbReference type="Pfam" id="PF08241">
    <property type="entry name" value="Methyltransf_11"/>
    <property type="match status" value="1"/>
</dbReference>
<evidence type="ECO:0000313" key="5">
    <source>
        <dbReference type="EMBL" id="JAP95854.1"/>
    </source>
</evidence>
<dbReference type="PANTHER" id="PTHR12176:SF79">
    <property type="entry name" value="METHYLTRANSFERASE TYPE 11 DOMAIN-CONTAINING PROTEIN"/>
    <property type="match status" value="1"/>
</dbReference>
<name>A0A146KJ34_9EUKA</name>
<dbReference type="GO" id="GO:0032259">
    <property type="term" value="P:methylation"/>
    <property type="evidence" value="ECO:0007669"/>
    <property type="project" value="UniProtKB-KW"/>
</dbReference>
<gene>
    <name evidence="5" type="ORF">TPC1_11009</name>
</gene>
<dbReference type="Gene3D" id="3.40.50.150">
    <property type="entry name" value="Vaccinia Virus protein VP39"/>
    <property type="match status" value="1"/>
</dbReference>
<comment type="similarity">
    <text evidence="1">Belongs to the methyltransferase superfamily.</text>
</comment>